<evidence type="ECO:0000256" key="7">
    <source>
        <dbReference type="ARBA" id="ARBA00022989"/>
    </source>
</evidence>
<dbReference type="PANTHER" id="PTHR12430:SF0">
    <property type="entry name" value="TRANSLOCASE OF OUTER MITOCHONDRIAL MEMBRANE 20"/>
    <property type="match status" value="1"/>
</dbReference>
<evidence type="ECO:0000256" key="11">
    <source>
        <dbReference type="ARBA" id="ARBA00068548"/>
    </source>
</evidence>
<feature type="region of interest" description="Disordered" evidence="15">
    <location>
        <begin position="153"/>
        <end position="176"/>
    </location>
</feature>
<dbReference type="GO" id="GO:0006886">
    <property type="term" value="P:intracellular protein transport"/>
    <property type="evidence" value="ECO:0007669"/>
    <property type="project" value="InterPro"/>
</dbReference>
<dbReference type="FunCoup" id="A0A1C7NFQ0">
    <property type="interactions" value="198"/>
</dbReference>
<dbReference type="InParanoid" id="A0A1C7NFQ0"/>
<organism evidence="17 18">
    <name type="scientific">Choanephora cucurbitarum</name>
    <dbReference type="NCBI Taxonomy" id="101091"/>
    <lineage>
        <taxon>Eukaryota</taxon>
        <taxon>Fungi</taxon>
        <taxon>Fungi incertae sedis</taxon>
        <taxon>Mucoromycota</taxon>
        <taxon>Mucoromycotina</taxon>
        <taxon>Mucoromycetes</taxon>
        <taxon>Mucorales</taxon>
        <taxon>Mucorineae</taxon>
        <taxon>Choanephoraceae</taxon>
        <taxon>Choanephoroideae</taxon>
        <taxon>Choanephora</taxon>
    </lineage>
</organism>
<dbReference type="Gene3D" id="1.20.960.10">
    <property type="entry name" value="Mitochondrial outer membrane translocase complex, subunit Tom20 domain"/>
    <property type="match status" value="1"/>
</dbReference>
<evidence type="ECO:0000256" key="16">
    <source>
        <dbReference type="SAM" id="Phobius"/>
    </source>
</evidence>
<dbReference type="AlphaFoldDB" id="A0A1C7NFQ0"/>
<dbReference type="GO" id="GO:0008320">
    <property type="term" value="F:protein transmembrane transporter activity"/>
    <property type="evidence" value="ECO:0007669"/>
    <property type="project" value="TreeGrafter"/>
</dbReference>
<evidence type="ECO:0000256" key="10">
    <source>
        <dbReference type="ARBA" id="ARBA00042705"/>
    </source>
</evidence>
<evidence type="ECO:0000256" key="3">
    <source>
        <dbReference type="ARBA" id="ARBA00022448"/>
    </source>
</evidence>
<keyword evidence="18" id="KW-1185">Reference proteome</keyword>
<feature type="compositionally biased region" description="Low complexity" evidence="15">
    <location>
        <begin position="155"/>
        <end position="170"/>
    </location>
</feature>
<evidence type="ECO:0000256" key="15">
    <source>
        <dbReference type="SAM" id="MobiDB-lite"/>
    </source>
</evidence>
<keyword evidence="17" id="KW-0675">Receptor</keyword>
<evidence type="ECO:0000256" key="1">
    <source>
        <dbReference type="ARBA" id="ARBA00004572"/>
    </source>
</evidence>
<evidence type="ECO:0000313" key="18">
    <source>
        <dbReference type="Proteomes" id="UP000093000"/>
    </source>
</evidence>
<dbReference type="InterPro" id="IPR002056">
    <property type="entry name" value="MAS20"/>
</dbReference>
<keyword evidence="8 14" id="KW-0496">Mitochondrion</keyword>
<feature type="transmembrane region" description="Helical" evidence="16">
    <location>
        <begin position="6"/>
        <end position="25"/>
    </location>
</feature>
<evidence type="ECO:0000256" key="4">
    <source>
        <dbReference type="ARBA" id="ARBA00022692"/>
    </source>
</evidence>
<dbReference type="OrthoDB" id="2154253at2759"/>
<dbReference type="GO" id="GO:0005742">
    <property type="term" value="C:mitochondrial outer membrane translocase complex"/>
    <property type="evidence" value="ECO:0007669"/>
    <property type="project" value="UniProtKB-UniRule"/>
</dbReference>
<dbReference type="PRINTS" id="PR00351">
    <property type="entry name" value="OM20RECEPTOR"/>
</dbReference>
<evidence type="ECO:0000256" key="14">
    <source>
        <dbReference type="PIRNR" id="PIRNR037707"/>
    </source>
</evidence>
<dbReference type="GO" id="GO:0016031">
    <property type="term" value="P:tRNA import into mitochondrion"/>
    <property type="evidence" value="ECO:0007669"/>
    <property type="project" value="TreeGrafter"/>
</dbReference>
<evidence type="ECO:0000256" key="12">
    <source>
        <dbReference type="ARBA" id="ARBA00073975"/>
    </source>
</evidence>
<keyword evidence="7 16" id="KW-1133">Transmembrane helix</keyword>
<dbReference type="EMBL" id="LUGH01000226">
    <property type="protein sequence ID" value="OBZ87386.1"/>
    <property type="molecule type" value="Genomic_DNA"/>
</dbReference>
<evidence type="ECO:0000256" key="6">
    <source>
        <dbReference type="ARBA" id="ARBA00022927"/>
    </source>
</evidence>
<comment type="subcellular location">
    <subcellularLocation>
        <location evidence="1">Mitochondrion outer membrane</location>
        <topology evidence="1">Single-pass membrane protein</topology>
    </subcellularLocation>
</comment>
<comment type="caution">
    <text evidence="17">The sequence shown here is derived from an EMBL/GenBank/DDBJ whole genome shotgun (WGS) entry which is preliminary data.</text>
</comment>
<proteinExistence type="inferred from homology"/>
<dbReference type="SUPFAM" id="SSF47157">
    <property type="entry name" value="Mitochondrial import receptor subunit Tom20"/>
    <property type="match status" value="1"/>
</dbReference>
<keyword evidence="4 16" id="KW-0812">Transmembrane</keyword>
<sequence length="176" mass="19716">MKTSTVALIATGVVATLGLGYLVYFDSQRRSNPEFRKQLRREKKKAAKDAEKAEKNSKESKLKLIEKVIVECARENYPTTPEQKEKYFMEQVAAGEQLCGQGPQYYDEAILPFYKALKVYPAPMELIMIYQKTIPEPVFQTIASIMAIEQKAMEGQQPETPEAAAASATGVDVEVE</sequence>
<dbReference type="STRING" id="101091.A0A1C7NFQ0"/>
<evidence type="ECO:0000313" key="17">
    <source>
        <dbReference type="EMBL" id="OBZ87386.1"/>
    </source>
</evidence>
<evidence type="ECO:0000256" key="5">
    <source>
        <dbReference type="ARBA" id="ARBA00022787"/>
    </source>
</evidence>
<keyword evidence="3" id="KW-0813">Transport</keyword>
<dbReference type="GO" id="GO:0006605">
    <property type="term" value="P:protein targeting"/>
    <property type="evidence" value="ECO:0007669"/>
    <property type="project" value="InterPro"/>
</dbReference>
<evidence type="ECO:0000256" key="9">
    <source>
        <dbReference type="ARBA" id="ARBA00023136"/>
    </source>
</evidence>
<dbReference type="InterPro" id="IPR023392">
    <property type="entry name" value="Tom20_dom_sf"/>
</dbReference>
<dbReference type="GO" id="GO:0030943">
    <property type="term" value="F:mitochondrion targeting sequence binding"/>
    <property type="evidence" value="ECO:0007669"/>
    <property type="project" value="TreeGrafter"/>
</dbReference>
<reference evidence="17 18" key="1">
    <citation type="submission" date="2016-03" db="EMBL/GenBank/DDBJ databases">
        <title>Choanephora cucurbitarum.</title>
        <authorList>
            <person name="Min B."/>
            <person name="Park H."/>
            <person name="Park J.-H."/>
            <person name="Shin H.-D."/>
            <person name="Choi I.-G."/>
        </authorList>
    </citation>
    <scope>NUCLEOTIDE SEQUENCE [LARGE SCALE GENOMIC DNA]</scope>
    <source>
        <strain evidence="17 18">KUS-F28377</strain>
    </source>
</reference>
<dbReference type="FunFam" id="1.20.960.10:FF:000002">
    <property type="entry name" value="Mitochondrial import receptor subunit TOM20"/>
    <property type="match status" value="1"/>
</dbReference>
<comment type="similarity">
    <text evidence="2 14">Belongs to the Tom20 family.</text>
</comment>
<keyword evidence="6" id="KW-0653">Protein transport</keyword>
<name>A0A1C7NFQ0_9FUNG</name>
<dbReference type="PIRSF" id="PIRSF037707">
    <property type="entry name" value="MAS20_rcpt"/>
    <property type="match status" value="1"/>
</dbReference>
<dbReference type="Proteomes" id="UP000093000">
    <property type="component" value="Unassembled WGS sequence"/>
</dbReference>
<protein>
    <recommendedName>
        <fullName evidence="11">Mitochondrial import receptor subunit TOM20</fullName>
    </recommendedName>
    <alternativeName>
        <fullName evidence="10">Mitochondrial 20 kDa outer membrane protein</fullName>
    </alternativeName>
    <alternativeName>
        <fullName evidence="12">Mitochondrial import receptor subunit tom20</fullName>
    </alternativeName>
    <alternativeName>
        <fullName evidence="13">Translocase of outer membrane 20 kDa subunit</fullName>
    </alternativeName>
</protein>
<gene>
    <name evidence="17" type="primary">tom20_0</name>
    <name evidence="17" type="ORF">A0J61_04562</name>
</gene>
<accession>A0A1C7NFQ0</accession>
<keyword evidence="9 14" id="KW-0472">Membrane</keyword>
<dbReference type="GO" id="GO:0030150">
    <property type="term" value="P:protein import into mitochondrial matrix"/>
    <property type="evidence" value="ECO:0007669"/>
    <property type="project" value="TreeGrafter"/>
</dbReference>
<keyword evidence="5 14" id="KW-1000">Mitochondrion outer membrane</keyword>
<evidence type="ECO:0000256" key="13">
    <source>
        <dbReference type="ARBA" id="ARBA00080405"/>
    </source>
</evidence>
<dbReference type="PANTHER" id="PTHR12430">
    <property type="entry name" value="MITOCHONDRIAL IMPORT RECEPTOR SUBUNIT TOM20"/>
    <property type="match status" value="1"/>
</dbReference>
<evidence type="ECO:0000256" key="8">
    <source>
        <dbReference type="ARBA" id="ARBA00023128"/>
    </source>
</evidence>
<dbReference type="Pfam" id="PF02064">
    <property type="entry name" value="MAS20"/>
    <property type="match status" value="1"/>
</dbReference>
<feature type="region of interest" description="Disordered" evidence="15">
    <location>
        <begin position="35"/>
        <end position="55"/>
    </location>
</feature>
<evidence type="ECO:0000256" key="2">
    <source>
        <dbReference type="ARBA" id="ARBA00005792"/>
    </source>
</evidence>